<dbReference type="EMBL" id="AP021875">
    <property type="protein sequence ID" value="BBO74610.1"/>
    <property type="molecule type" value="Genomic_DNA"/>
</dbReference>
<evidence type="ECO:0000259" key="1">
    <source>
        <dbReference type="PROSITE" id="PS51199"/>
    </source>
</evidence>
<dbReference type="InterPro" id="IPR027417">
    <property type="entry name" value="P-loop_NTPase"/>
</dbReference>
<dbReference type="InterPro" id="IPR007694">
    <property type="entry name" value="DNA_helicase_DnaB-like_C"/>
</dbReference>
<dbReference type="GO" id="GO:0005524">
    <property type="term" value="F:ATP binding"/>
    <property type="evidence" value="ECO:0007669"/>
    <property type="project" value="InterPro"/>
</dbReference>
<dbReference type="Proteomes" id="UP000427769">
    <property type="component" value="Chromosome"/>
</dbReference>
<dbReference type="GO" id="GO:0003678">
    <property type="term" value="F:DNA helicase activity"/>
    <property type="evidence" value="ECO:0007669"/>
    <property type="project" value="InterPro"/>
</dbReference>
<dbReference type="AlphaFoldDB" id="A0A5K7Z1S5"/>
<gene>
    <name evidence="2" type="ORF">DSCW_20270</name>
</gene>
<reference evidence="2 3" key="1">
    <citation type="submission" date="2019-11" db="EMBL/GenBank/DDBJ databases">
        <title>Comparative genomics of hydrocarbon-degrading Desulfosarcina strains.</title>
        <authorList>
            <person name="Watanabe M."/>
            <person name="Kojima H."/>
            <person name="Fukui M."/>
        </authorList>
    </citation>
    <scope>NUCLEOTIDE SEQUENCE [LARGE SCALE GENOMIC DNA]</scope>
    <source>
        <strain evidence="2 3">PP31</strain>
    </source>
</reference>
<dbReference type="OrthoDB" id="9773982at2"/>
<dbReference type="RefSeq" id="WP_155303620.1">
    <property type="nucleotide sequence ID" value="NZ_AP021875.1"/>
</dbReference>
<sequence>MITETFLNGCYGLLFGPSNTQLEMSDYRDLLTFFEQSKKHFYEGDLPVDMMNKQQLIQKACEHMINGGTMVELITSISVSEKFKENISLIKLYESGQLNEPDHGQWKRTIQKLIAFCKLNATYKQFDKYREIVRDGTFDTIDEVINEFVDIVKTASSTVADYELKTRSDLVSSFNTRSDGVDSIICEIRKKYSKTNVVPSGIPELDTEFLNGGFQPSRVHLFGGTSGSGKSVLLMNFAKRAAMMTPPSPFVIGSESFGMDDTPERVFLYVTMENYVYETWVRLYCSLFNKTKEEMLHGLSSGDLTPESIRAEINELMAPYNSSIQIEYFPAHSISPATISSLVGKLNENPDQKTVKSVYIDYLDLMVPDERKEFYRLELGEIMSGLKSIAANFEIPIITATQLNREAYRKGKGAEIGSDMISESIQKLFIADFSAMMYWDNPTDKTGSQDVYMPQKVILKVDKNRDGKTGKTHIYMNYPQSRFLTQQEHVDEYQVLLKI</sequence>
<evidence type="ECO:0000313" key="2">
    <source>
        <dbReference type="EMBL" id="BBO74610.1"/>
    </source>
</evidence>
<protein>
    <recommendedName>
        <fullName evidence="1">SF4 helicase domain-containing protein</fullName>
    </recommendedName>
</protein>
<dbReference type="Gene3D" id="3.40.50.300">
    <property type="entry name" value="P-loop containing nucleotide triphosphate hydrolases"/>
    <property type="match status" value="1"/>
</dbReference>
<name>A0A5K7Z1S5_9BACT</name>
<evidence type="ECO:0000313" key="3">
    <source>
        <dbReference type="Proteomes" id="UP000427769"/>
    </source>
</evidence>
<dbReference type="PROSITE" id="PS51199">
    <property type="entry name" value="SF4_HELICASE"/>
    <property type="match status" value="1"/>
</dbReference>
<feature type="domain" description="SF4 helicase" evidence="1">
    <location>
        <begin position="191"/>
        <end position="490"/>
    </location>
</feature>
<dbReference type="KEGG" id="dwd:DSCW_20270"/>
<accession>A0A5K7Z1S5</accession>
<dbReference type="GO" id="GO:0005829">
    <property type="term" value="C:cytosol"/>
    <property type="evidence" value="ECO:0007669"/>
    <property type="project" value="TreeGrafter"/>
</dbReference>
<dbReference type="Pfam" id="PF03796">
    <property type="entry name" value="DnaB_C"/>
    <property type="match status" value="1"/>
</dbReference>
<proteinExistence type="predicted"/>
<dbReference type="PANTHER" id="PTHR30153">
    <property type="entry name" value="REPLICATIVE DNA HELICASE DNAB"/>
    <property type="match status" value="1"/>
</dbReference>
<dbReference type="PANTHER" id="PTHR30153:SF2">
    <property type="entry name" value="REPLICATIVE DNA HELICASE"/>
    <property type="match status" value="1"/>
</dbReference>
<dbReference type="SUPFAM" id="SSF52540">
    <property type="entry name" value="P-loop containing nucleoside triphosphate hydrolases"/>
    <property type="match status" value="1"/>
</dbReference>
<dbReference type="GO" id="GO:0006260">
    <property type="term" value="P:DNA replication"/>
    <property type="evidence" value="ECO:0007669"/>
    <property type="project" value="InterPro"/>
</dbReference>
<organism evidence="2 3">
    <name type="scientific">Desulfosarcina widdelii</name>
    <dbReference type="NCBI Taxonomy" id="947919"/>
    <lineage>
        <taxon>Bacteria</taxon>
        <taxon>Pseudomonadati</taxon>
        <taxon>Thermodesulfobacteriota</taxon>
        <taxon>Desulfobacteria</taxon>
        <taxon>Desulfobacterales</taxon>
        <taxon>Desulfosarcinaceae</taxon>
        <taxon>Desulfosarcina</taxon>
    </lineage>
</organism>
<keyword evidence="3" id="KW-1185">Reference proteome</keyword>
<dbReference type="PRINTS" id="PR01874">
    <property type="entry name" value="DNAREPAIRADA"/>
</dbReference>